<evidence type="ECO:0000313" key="3">
    <source>
        <dbReference type="Proteomes" id="UP000318815"/>
    </source>
</evidence>
<comment type="caution">
    <text evidence="2">The sequence shown here is derived from an EMBL/GenBank/DDBJ whole genome shotgun (WGS) entry which is preliminary data.</text>
</comment>
<sequence length="72" mass="8139">MTNIKQGQVPDNKHAGKDHPHAHISKDGRKEDDDAIYLQPDEDNTLQTPEEFAKDKGKRPEEGDEISVNTEE</sequence>
<evidence type="ECO:0000256" key="1">
    <source>
        <dbReference type="SAM" id="MobiDB-lite"/>
    </source>
</evidence>
<dbReference type="OrthoDB" id="677278at2"/>
<keyword evidence="3" id="KW-1185">Reference proteome</keyword>
<gene>
    <name evidence="2" type="ORF">FEF09_15885</name>
</gene>
<name>A0A5C6LSN2_9BACT</name>
<accession>A0A5C6LSN2</accession>
<feature type="region of interest" description="Disordered" evidence="1">
    <location>
        <begin position="1"/>
        <end position="72"/>
    </location>
</feature>
<feature type="compositionally biased region" description="Basic and acidic residues" evidence="1">
    <location>
        <begin position="11"/>
        <end position="32"/>
    </location>
</feature>
<dbReference type="EMBL" id="VOHS01000015">
    <property type="protein sequence ID" value="TWV99469.1"/>
    <property type="molecule type" value="Genomic_DNA"/>
</dbReference>
<feature type="compositionally biased region" description="Basic and acidic residues" evidence="1">
    <location>
        <begin position="51"/>
        <end position="61"/>
    </location>
</feature>
<feature type="compositionally biased region" description="Acidic residues" evidence="1">
    <location>
        <begin position="62"/>
        <end position="72"/>
    </location>
</feature>
<reference evidence="2 3" key="1">
    <citation type="submission" date="2019-08" db="EMBL/GenBank/DDBJ databases">
        <title>Whole genome sequencing of chitin degrading bacteria Chitinophaga pinensis YS16.</title>
        <authorList>
            <person name="Singh R.P."/>
            <person name="Manchanda G."/>
            <person name="Maurya I.K."/>
            <person name="Joshi N.K."/>
            <person name="Srivastava A.K."/>
        </authorList>
    </citation>
    <scope>NUCLEOTIDE SEQUENCE [LARGE SCALE GENOMIC DNA]</scope>
    <source>
        <strain evidence="2 3">YS-16</strain>
    </source>
</reference>
<dbReference type="AlphaFoldDB" id="A0A5C6LSN2"/>
<organism evidence="2 3">
    <name type="scientific">Chitinophaga pinensis</name>
    <dbReference type="NCBI Taxonomy" id="79329"/>
    <lineage>
        <taxon>Bacteria</taxon>
        <taxon>Pseudomonadati</taxon>
        <taxon>Bacteroidota</taxon>
        <taxon>Chitinophagia</taxon>
        <taxon>Chitinophagales</taxon>
        <taxon>Chitinophagaceae</taxon>
        <taxon>Chitinophaga</taxon>
    </lineage>
</organism>
<dbReference type="Proteomes" id="UP000318815">
    <property type="component" value="Unassembled WGS sequence"/>
</dbReference>
<protein>
    <submittedName>
        <fullName evidence="2">Uncharacterized protein</fullName>
    </submittedName>
</protein>
<evidence type="ECO:0000313" key="2">
    <source>
        <dbReference type="EMBL" id="TWV99469.1"/>
    </source>
</evidence>
<proteinExistence type="predicted"/>
<dbReference type="RefSeq" id="WP_146306037.1">
    <property type="nucleotide sequence ID" value="NZ_VOHS01000015.1"/>
</dbReference>